<protein>
    <submittedName>
        <fullName evidence="1">Uncharacterized protein</fullName>
    </submittedName>
</protein>
<evidence type="ECO:0000313" key="2">
    <source>
        <dbReference type="Proteomes" id="UP000324222"/>
    </source>
</evidence>
<dbReference type="AlphaFoldDB" id="A0A5B7IJ38"/>
<keyword evidence="2" id="KW-1185">Reference proteome</keyword>
<organism evidence="1 2">
    <name type="scientific">Portunus trituberculatus</name>
    <name type="common">Swimming crab</name>
    <name type="synonym">Neptunus trituberculatus</name>
    <dbReference type="NCBI Taxonomy" id="210409"/>
    <lineage>
        <taxon>Eukaryota</taxon>
        <taxon>Metazoa</taxon>
        <taxon>Ecdysozoa</taxon>
        <taxon>Arthropoda</taxon>
        <taxon>Crustacea</taxon>
        <taxon>Multicrustacea</taxon>
        <taxon>Malacostraca</taxon>
        <taxon>Eumalacostraca</taxon>
        <taxon>Eucarida</taxon>
        <taxon>Decapoda</taxon>
        <taxon>Pleocyemata</taxon>
        <taxon>Brachyura</taxon>
        <taxon>Eubrachyura</taxon>
        <taxon>Portunoidea</taxon>
        <taxon>Portunidae</taxon>
        <taxon>Portuninae</taxon>
        <taxon>Portunus</taxon>
    </lineage>
</organism>
<dbReference type="EMBL" id="VSRR010054328">
    <property type="protein sequence ID" value="MPC80544.1"/>
    <property type="molecule type" value="Genomic_DNA"/>
</dbReference>
<dbReference type="Proteomes" id="UP000324222">
    <property type="component" value="Unassembled WGS sequence"/>
</dbReference>
<evidence type="ECO:0000313" key="1">
    <source>
        <dbReference type="EMBL" id="MPC80544.1"/>
    </source>
</evidence>
<proteinExistence type="predicted"/>
<comment type="caution">
    <text evidence="1">The sequence shown here is derived from an EMBL/GenBank/DDBJ whole genome shotgun (WGS) entry which is preliminary data.</text>
</comment>
<sequence>MLLCRSVNQPVSEGRGRVGGSDGKAAFERGVVRSASEGLSGLIYFSVRCDKGGVEVKGRV</sequence>
<name>A0A5B7IJ38_PORTR</name>
<accession>A0A5B7IJ38</accession>
<gene>
    <name evidence="1" type="ORF">E2C01_075124</name>
</gene>
<reference evidence="1 2" key="1">
    <citation type="submission" date="2019-05" db="EMBL/GenBank/DDBJ databases">
        <title>Another draft genome of Portunus trituberculatus and its Hox gene families provides insights of decapod evolution.</title>
        <authorList>
            <person name="Jeong J.-H."/>
            <person name="Song I."/>
            <person name="Kim S."/>
            <person name="Choi T."/>
            <person name="Kim D."/>
            <person name="Ryu S."/>
            <person name="Kim W."/>
        </authorList>
    </citation>
    <scope>NUCLEOTIDE SEQUENCE [LARGE SCALE GENOMIC DNA]</scope>
    <source>
        <tissue evidence="1">Muscle</tissue>
    </source>
</reference>